<keyword evidence="1" id="KW-0472">Membrane</keyword>
<dbReference type="EMBL" id="LSDB01000048">
    <property type="protein sequence ID" value="KXB57315.1"/>
    <property type="molecule type" value="Genomic_DNA"/>
</dbReference>
<keyword evidence="1" id="KW-0812">Transmembrane</keyword>
<evidence type="ECO:0000256" key="1">
    <source>
        <dbReference type="SAM" id="Phobius"/>
    </source>
</evidence>
<organism evidence="2 3">
    <name type="scientific">Gemelliphila asaccharolytica</name>
    <dbReference type="NCBI Taxonomy" id="502393"/>
    <lineage>
        <taxon>Bacteria</taxon>
        <taxon>Bacillati</taxon>
        <taxon>Bacillota</taxon>
        <taxon>Bacilli</taxon>
        <taxon>Bacillales</taxon>
        <taxon>Gemellaceae</taxon>
        <taxon>Gemelliphila</taxon>
    </lineage>
</organism>
<evidence type="ECO:0000313" key="2">
    <source>
        <dbReference type="EMBL" id="KXB57315.1"/>
    </source>
</evidence>
<proteinExistence type="predicted"/>
<feature type="transmembrane region" description="Helical" evidence="1">
    <location>
        <begin position="16"/>
        <end position="38"/>
    </location>
</feature>
<name>A0ABR5TP28_9BACL</name>
<gene>
    <name evidence="2" type="ORF">HMPREF1871_00870</name>
</gene>
<accession>A0ABR5TP28</accession>
<evidence type="ECO:0000313" key="3">
    <source>
        <dbReference type="Proteomes" id="UP000070467"/>
    </source>
</evidence>
<keyword evidence="1" id="KW-1133">Transmembrane helix</keyword>
<protein>
    <submittedName>
        <fullName evidence="2">Uncharacterized protein</fullName>
    </submittedName>
</protein>
<dbReference type="Proteomes" id="UP000070467">
    <property type="component" value="Unassembled WGS sequence"/>
</dbReference>
<keyword evidence="3" id="KW-1185">Reference proteome</keyword>
<comment type="caution">
    <text evidence="2">The sequence shown here is derived from an EMBL/GenBank/DDBJ whole genome shotgun (WGS) entry which is preliminary data.</text>
</comment>
<sequence length="48" mass="5858">MSHYKSIKTLPFLDKYIIWILKLSPAIIPMAGLFYIWYTNFLSIFWWS</sequence>
<reference evidence="2 3" key="1">
    <citation type="submission" date="2016-01" db="EMBL/GenBank/DDBJ databases">
        <authorList>
            <person name="Mitreva M."/>
            <person name="Pepin K.H."/>
            <person name="Mihindukulasuriya K.A."/>
            <person name="Fulton R."/>
            <person name="Fronick C."/>
            <person name="O'Laughlin M."/>
            <person name="Miner T."/>
            <person name="Herter B."/>
            <person name="Rosa B.A."/>
            <person name="Cordes M."/>
            <person name="Tomlinson C."/>
            <person name="Wollam A."/>
            <person name="Palsikar V.B."/>
            <person name="Mardis E.R."/>
            <person name="Wilson R.K."/>
        </authorList>
    </citation>
    <scope>NUCLEOTIDE SEQUENCE [LARGE SCALE GENOMIC DNA]</scope>
    <source>
        <strain evidence="2 3">KA00071</strain>
    </source>
</reference>